<dbReference type="EMBL" id="FOIB01000013">
    <property type="protein sequence ID" value="SEU38544.1"/>
    <property type="molecule type" value="Genomic_DNA"/>
</dbReference>
<sequence length="610" mass="66141">MSESVELRCLRCGAPDAGNVARCVCGASLRVDVVLRDAVADERARFALARAISQLGPPAPSFSEARSLLARAGAPLAHGVFRAFAEKLLAVLRAQGARAELRPFVEVAVISEEPPRGGRRALLLGVLLLAAVGVGVWVARSPRFARTRSDVLALASGEAAGGEKAAGPVALSTAEISRRAGPSTLTLRCGSKTGSGFFVEPELVLTNEHVVCPPGKMMTAVLADGRELLGETVASDVDLDLATVRVVGAKAAPLPLGDVTRLEPGDPLVFIGSPQGLDFTVHEGKVGYVGRHYLGTGYVQFNASVNPGNSGGPLLNGQGEVVGVVSMKIENSDGLGLALPIAYASKLVPVPTPPGSTERWTQLLERVARDEAREVQRFQMDTEQQVLLSVQRVDGLGLVVLVLERFDSPPTSLKRRMELEAEGKTCTLDLEFEDWRPLSQSLAAQEDSRRLRWFLSKGLTRGIHVGGARLPVETCALPATGTASLKAGQGSGENLERIEVSLKDVRDARETWNRNPTGIQRWERERFKQRLVGTQSREEEERWRTSFGKARARVARFEEERTRLRQDEASGKPVARRQQEVEAELKLASQQLSELERYATEKNVPAEWQR</sequence>
<dbReference type="Gene3D" id="2.40.10.120">
    <property type="match status" value="1"/>
</dbReference>
<dbReference type="OrthoDB" id="5378894at2"/>
<dbReference type="GO" id="GO:0004252">
    <property type="term" value="F:serine-type endopeptidase activity"/>
    <property type="evidence" value="ECO:0007669"/>
    <property type="project" value="InterPro"/>
</dbReference>
<feature type="transmembrane region" description="Helical" evidence="2">
    <location>
        <begin position="121"/>
        <end position="139"/>
    </location>
</feature>
<dbReference type="EMBL" id="BJXR01000072">
    <property type="protein sequence ID" value="GEN12932.1"/>
    <property type="molecule type" value="Genomic_DNA"/>
</dbReference>
<evidence type="ECO:0000256" key="1">
    <source>
        <dbReference type="SAM" id="Coils"/>
    </source>
</evidence>
<gene>
    <name evidence="3" type="ORF">MFU01_79690</name>
    <name evidence="4" type="ORF">SAMN05443572_113104</name>
</gene>
<dbReference type="InterPro" id="IPR009003">
    <property type="entry name" value="Peptidase_S1_PA"/>
</dbReference>
<dbReference type="InterPro" id="IPR001940">
    <property type="entry name" value="Peptidase_S1C"/>
</dbReference>
<reference evidence="4 5" key="1">
    <citation type="submission" date="2016-10" db="EMBL/GenBank/DDBJ databases">
        <authorList>
            <person name="Varghese N."/>
            <person name="Submissions S."/>
        </authorList>
    </citation>
    <scope>NUCLEOTIDE SEQUENCE [LARGE SCALE GENOMIC DNA]</scope>
    <source>
        <strain evidence="4 5">DSM 16525</strain>
    </source>
</reference>
<dbReference type="Proteomes" id="UP000183760">
    <property type="component" value="Unassembled WGS sequence"/>
</dbReference>
<keyword evidence="1" id="KW-0175">Coiled coil</keyword>
<dbReference type="PANTHER" id="PTHR22939:SF129">
    <property type="entry name" value="SERINE PROTEASE HTRA2, MITOCHONDRIAL"/>
    <property type="match status" value="1"/>
</dbReference>
<proteinExistence type="predicted"/>
<dbReference type="SUPFAM" id="SSF50494">
    <property type="entry name" value="Trypsin-like serine proteases"/>
    <property type="match status" value="1"/>
</dbReference>
<feature type="coiled-coil region" evidence="1">
    <location>
        <begin position="547"/>
        <end position="598"/>
    </location>
</feature>
<dbReference type="PANTHER" id="PTHR22939">
    <property type="entry name" value="SERINE PROTEASE FAMILY S1C HTRA-RELATED"/>
    <property type="match status" value="1"/>
</dbReference>
<dbReference type="STRING" id="1334629.MFUL124B02_10250"/>
<evidence type="ECO:0000313" key="6">
    <source>
        <dbReference type="Proteomes" id="UP000321514"/>
    </source>
</evidence>
<protein>
    <submittedName>
        <fullName evidence="4">Serine protease Do</fullName>
    </submittedName>
</protein>
<evidence type="ECO:0000313" key="4">
    <source>
        <dbReference type="EMBL" id="SEU38544.1"/>
    </source>
</evidence>
<evidence type="ECO:0000313" key="3">
    <source>
        <dbReference type="EMBL" id="GEN12932.1"/>
    </source>
</evidence>
<keyword evidence="5" id="KW-1185">Reference proteome</keyword>
<dbReference type="Proteomes" id="UP000321514">
    <property type="component" value="Unassembled WGS sequence"/>
</dbReference>
<dbReference type="AlphaFoldDB" id="A0A511THV7"/>
<keyword evidence="2" id="KW-0812">Transmembrane</keyword>
<dbReference type="GO" id="GO:0006508">
    <property type="term" value="P:proteolysis"/>
    <property type="evidence" value="ECO:0007669"/>
    <property type="project" value="UniProtKB-KW"/>
</dbReference>
<keyword evidence="2" id="KW-1133">Transmembrane helix</keyword>
<keyword evidence="4" id="KW-0645">Protease</keyword>
<name>A0A511THV7_MYXFU</name>
<keyword evidence="2" id="KW-0472">Membrane</keyword>
<reference evidence="3 6" key="2">
    <citation type="submission" date="2019-07" db="EMBL/GenBank/DDBJ databases">
        <title>Whole genome shotgun sequence of Myxococcus fulvus NBRC 100333.</title>
        <authorList>
            <person name="Hosoyama A."/>
            <person name="Uohara A."/>
            <person name="Ohji S."/>
            <person name="Ichikawa N."/>
        </authorList>
    </citation>
    <scope>NUCLEOTIDE SEQUENCE [LARGE SCALE GENOMIC DNA]</scope>
    <source>
        <strain evidence="3 6">NBRC 100333</strain>
    </source>
</reference>
<dbReference type="Pfam" id="PF13365">
    <property type="entry name" value="Trypsin_2"/>
    <property type="match status" value="1"/>
</dbReference>
<comment type="caution">
    <text evidence="3">The sequence shown here is derived from an EMBL/GenBank/DDBJ whole genome shotgun (WGS) entry which is preliminary data.</text>
</comment>
<keyword evidence="4" id="KW-0378">Hydrolase</keyword>
<evidence type="ECO:0000313" key="5">
    <source>
        <dbReference type="Proteomes" id="UP000183760"/>
    </source>
</evidence>
<dbReference type="RefSeq" id="WP_074958376.1">
    <property type="nucleotide sequence ID" value="NZ_BJXR01000072.1"/>
</dbReference>
<organism evidence="3 6">
    <name type="scientific">Myxococcus fulvus</name>
    <dbReference type="NCBI Taxonomy" id="33"/>
    <lineage>
        <taxon>Bacteria</taxon>
        <taxon>Pseudomonadati</taxon>
        <taxon>Myxococcota</taxon>
        <taxon>Myxococcia</taxon>
        <taxon>Myxococcales</taxon>
        <taxon>Cystobacterineae</taxon>
        <taxon>Myxococcaceae</taxon>
        <taxon>Myxococcus</taxon>
    </lineage>
</organism>
<dbReference type="PRINTS" id="PR00834">
    <property type="entry name" value="PROTEASES2C"/>
</dbReference>
<accession>A0A511THV7</accession>
<evidence type="ECO:0000256" key="2">
    <source>
        <dbReference type="SAM" id="Phobius"/>
    </source>
</evidence>